<dbReference type="Gene3D" id="3.40.50.2000">
    <property type="entry name" value="Glycogen Phosphorylase B"/>
    <property type="match status" value="1"/>
</dbReference>
<dbReference type="SMART" id="SM00028">
    <property type="entry name" value="TPR"/>
    <property type="match status" value="8"/>
</dbReference>
<evidence type="ECO:0000313" key="5">
    <source>
        <dbReference type="Proteomes" id="UP000184693"/>
    </source>
</evidence>
<dbReference type="InterPro" id="IPR011990">
    <property type="entry name" value="TPR-like_helical_dom_sf"/>
</dbReference>
<protein>
    <submittedName>
        <fullName evidence="4">Tfp pilus assembly protein PilF</fullName>
    </submittedName>
</protein>
<dbReference type="Pfam" id="PF13181">
    <property type="entry name" value="TPR_8"/>
    <property type="match status" value="1"/>
</dbReference>
<dbReference type="PROSITE" id="PS50005">
    <property type="entry name" value="TPR"/>
    <property type="match status" value="3"/>
</dbReference>
<dbReference type="Pfam" id="PF00515">
    <property type="entry name" value="TPR_1"/>
    <property type="match status" value="2"/>
</dbReference>
<feature type="repeat" description="TPR" evidence="3">
    <location>
        <begin position="113"/>
        <end position="146"/>
    </location>
</feature>
<keyword evidence="2 3" id="KW-0802">TPR repeat</keyword>
<sequence>MSKPANPQRQIDALLQQAVALQQNAAYAEAEELYREILALRPKHFDAIQLLGALTLQSGRIEEGIELLKKAVAINGMQAPIHSNLAFAYNALRRFKEGLASANRALALQGNFVDALNNRGNALAGLDAPVEALTSFERALKLRPEFAQAWSNRACVLRDLGRPADALASCDQAIALQPDYADAWSNRANALSDLNRPQDAQLSYQRALEFTPAFADAWNNLGLTLVDLNQHEQALQSYERALSLNPEFAEAHWNKALCLLQMGRFEEGWQQYEWRWKRNRIKASQRAFERPLWLGDFPIDGKTILLHAEQGLGDTLQFCRYAALVSALGAKVVLEVPTELIRLLANLDGVTQLIEQGQPLPPFDCHCPLLSLPLAFRTDLSNMPRQVPYLFAEAQASQRWAERLGHDAHANRELKVGLVWAGGHRPHVAELRKNDARRSITLEALRPILDVPHVRFYSLQKGPAAQQLAQLPELGERITDYTDELTDFADTAALVANLDLVISVDTAVAHLAGALGKAVWILNRFDTCWRWMLERRDSPWYPSAQLFRQPALGDWESAIQSARAALATRAETGAPSH</sequence>
<dbReference type="OrthoDB" id="9814129at2"/>
<evidence type="ECO:0000256" key="2">
    <source>
        <dbReference type="ARBA" id="ARBA00022803"/>
    </source>
</evidence>
<dbReference type="Pfam" id="PF14559">
    <property type="entry name" value="TPR_19"/>
    <property type="match status" value="1"/>
</dbReference>
<evidence type="ECO:0000256" key="3">
    <source>
        <dbReference type="PROSITE-ProRule" id="PRU00339"/>
    </source>
</evidence>
<evidence type="ECO:0000256" key="1">
    <source>
        <dbReference type="ARBA" id="ARBA00022737"/>
    </source>
</evidence>
<dbReference type="Proteomes" id="UP000184693">
    <property type="component" value="Unassembled WGS sequence"/>
</dbReference>
<dbReference type="PROSITE" id="PS50293">
    <property type="entry name" value="TPR_REGION"/>
    <property type="match status" value="1"/>
</dbReference>
<dbReference type="EMBL" id="FSRM01000001">
    <property type="protein sequence ID" value="SIO22875.1"/>
    <property type="molecule type" value="Genomic_DNA"/>
</dbReference>
<name>A0A1N6HT91_9BURK</name>
<feature type="repeat" description="TPR" evidence="3">
    <location>
        <begin position="215"/>
        <end position="248"/>
    </location>
</feature>
<dbReference type="SUPFAM" id="SSF53756">
    <property type="entry name" value="UDP-Glycosyltransferase/glycogen phosphorylase"/>
    <property type="match status" value="1"/>
</dbReference>
<dbReference type="SUPFAM" id="SSF48452">
    <property type="entry name" value="TPR-like"/>
    <property type="match status" value="1"/>
</dbReference>
<dbReference type="PANTHER" id="PTHR44943:SF8">
    <property type="entry name" value="TPR REPEAT-CONTAINING PROTEIN MJ0263"/>
    <property type="match status" value="1"/>
</dbReference>
<evidence type="ECO:0000313" key="4">
    <source>
        <dbReference type="EMBL" id="SIO22875.1"/>
    </source>
</evidence>
<dbReference type="AlphaFoldDB" id="A0A1N6HT91"/>
<accession>A0A1N6HT91</accession>
<dbReference type="InterPro" id="IPR019734">
    <property type="entry name" value="TPR_rpt"/>
</dbReference>
<organism evidence="4 5">
    <name type="scientific">Paraburkholderia phenazinium</name>
    <dbReference type="NCBI Taxonomy" id="60549"/>
    <lineage>
        <taxon>Bacteria</taxon>
        <taxon>Pseudomonadati</taxon>
        <taxon>Pseudomonadota</taxon>
        <taxon>Betaproteobacteria</taxon>
        <taxon>Burkholderiales</taxon>
        <taxon>Burkholderiaceae</taxon>
        <taxon>Paraburkholderia</taxon>
    </lineage>
</organism>
<proteinExistence type="predicted"/>
<gene>
    <name evidence="4" type="ORF">SAMN05444168_3584</name>
</gene>
<dbReference type="RefSeq" id="WP_074265441.1">
    <property type="nucleotide sequence ID" value="NZ_FSRM01000001.1"/>
</dbReference>
<feature type="repeat" description="TPR" evidence="3">
    <location>
        <begin position="181"/>
        <end position="214"/>
    </location>
</feature>
<dbReference type="InterPro" id="IPR051685">
    <property type="entry name" value="Ycf3/AcsC/BcsC/TPR_MFPF"/>
</dbReference>
<keyword evidence="1" id="KW-0677">Repeat</keyword>
<dbReference type="Gene3D" id="1.25.40.10">
    <property type="entry name" value="Tetratricopeptide repeat domain"/>
    <property type="match status" value="4"/>
</dbReference>
<dbReference type="PANTHER" id="PTHR44943">
    <property type="entry name" value="CELLULOSE SYNTHASE OPERON PROTEIN C"/>
    <property type="match status" value="1"/>
</dbReference>
<reference evidence="4 5" key="1">
    <citation type="submission" date="2016-11" db="EMBL/GenBank/DDBJ databases">
        <authorList>
            <person name="Jaros S."/>
            <person name="Januszkiewicz K."/>
            <person name="Wedrychowicz H."/>
        </authorList>
    </citation>
    <scope>NUCLEOTIDE SEQUENCE [LARGE SCALE GENOMIC DNA]</scope>
    <source>
        <strain evidence="4 5">GAS86</strain>
    </source>
</reference>